<proteinExistence type="predicted"/>
<dbReference type="HOGENOM" id="CLU_2714343_0_0_12"/>
<keyword evidence="1" id="KW-0472">Membrane</keyword>
<gene>
    <name evidence="2" type="ORF">BCD_1608</name>
</gene>
<evidence type="ECO:0000313" key="2">
    <source>
        <dbReference type="EMBL" id="AHH07674.1"/>
    </source>
</evidence>
<keyword evidence="1" id="KW-1133">Transmembrane helix</keyword>
<accession>W5SKH9</accession>
<evidence type="ECO:0000256" key="1">
    <source>
        <dbReference type="SAM" id="Phobius"/>
    </source>
</evidence>
<reference evidence="2" key="1">
    <citation type="submission" date="2013-02" db="EMBL/GenBank/DDBJ databases">
        <title>Comparative genomics of Borrelia species.</title>
        <authorList>
            <person name="Schwan T.G."/>
            <person name="Raffel S.J."/>
            <person name="Porcella S.F."/>
        </authorList>
    </citation>
    <scope>NUCLEOTIDE SEQUENCE</scope>
    <source>
        <strain evidence="2">DOU</strain>
        <plasmid evidence="2">unnamed</plasmid>
    </source>
</reference>
<keyword evidence="2" id="KW-0614">Plasmid</keyword>
<sequence length="72" mass="7702">MSDITEVVLELIFIASLTFLNPKSIVFLIAIVNVSNAFVTALTAAPLTAATISSTADHELIVFVFALFFINA</sequence>
<geneLocation type="plasmid" evidence="2">
    <name>unnamed</name>
</geneLocation>
<name>W5SKH9_9SPIR</name>
<dbReference type="AlphaFoldDB" id="W5SKH9"/>
<feature type="transmembrane region" description="Helical" evidence="1">
    <location>
        <begin position="7"/>
        <end position="32"/>
    </location>
</feature>
<protein>
    <submittedName>
        <fullName evidence="2">Uncharacterized protein</fullName>
    </submittedName>
</protein>
<dbReference type="EMBL" id="CP004330">
    <property type="protein sequence ID" value="AHH07674.1"/>
    <property type="molecule type" value="Genomic_DNA"/>
</dbReference>
<keyword evidence="1" id="KW-0812">Transmembrane</keyword>
<feature type="transmembrane region" description="Helical" evidence="1">
    <location>
        <begin position="44"/>
        <end position="70"/>
    </location>
</feature>
<organism evidence="2">
    <name type="scientific">Borrelia crocidurae DOU</name>
    <dbReference type="NCBI Taxonomy" id="1293575"/>
    <lineage>
        <taxon>Bacteria</taxon>
        <taxon>Pseudomonadati</taxon>
        <taxon>Spirochaetota</taxon>
        <taxon>Spirochaetia</taxon>
        <taxon>Spirochaetales</taxon>
        <taxon>Borreliaceae</taxon>
        <taxon>Borrelia</taxon>
    </lineage>
</organism>